<dbReference type="AlphaFoldDB" id="A0A1G7F1L3"/>
<dbReference type="InterPro" id="IPR050272">
    <property type="entry name" value="Isochorismatase-like_hydrls"/>
</dbReference>
<dbReference type="SUPFAM" id="SSF52499">
    <property type="entry name" value="Isochorismatase-like hydrolases"/>
    <property type="match status" value="1"/>
</dbReference>
<keyword evidence="4" id="KW-1185">Reference proteome</keyword>
<dbReference type="CDD" id="cd00431">
    <property type="entry name" value="cysteine_hydrolases"/>
    <property type="match status" value="1"/>
</dbReference>
<dbReference type="PANTHER" id="PTHR43540:SF7">
    <property type="entry name" value="ISOCHORISMATASE FAMILY PROTEIN YECD"/>
    <property type="match status" value="1"/>
</dbReference>
<dbReference type="STRING" id="1391627.SAMN05216464_108253"/>
<evidence type="ECO:0000259" key="2">
    <source>
        <dbReference type="Pfam" id="PF00857"/>
    </source>
</evidence>
<evidence type="ECO:0000256" key="1">
    <source>
        <dbReference type="ARBA" id="ARBA00022801"/>
    </source>
</evidence>
<feature type="domain" description="Isochorismatase-like" evidence="2">
    <location>
        <begin position="9"/>
        <end position="180"/>
    </location>
</feature>
<dbReference type="GO" id="GO:0016787">
    <property type="term" value="F:hydrolase activity"/>
    <property type="evidence" value="ECO:0007669"/>
    <property type="project" value="UniProtKB-KW"/>
</dbReference>
<dbReference type="EMBL" id="FNAI01000008">
    <property type="protein sequence ID" value="SDE69742.1"/>
    <property type="molecule type" value="Genomic_DNA"/>
</dbReference>
<dbReference type="InterPro" id="IPR000868">
    <property type="entry name" value="Isochorismatase-like_dom"/>
</dbReference>
<dbReference type="Gene3D" id="3.40.50.850">
    <property type="entry name" value="Isochorismatase-like"/>
    <property type="match status" value="1"/>
</dbReference>
<reference evidence="3 4" key="1">
    <citation type="submission" date="2016-10" db="EMBL/GenBank/DDBJ databases">
        <authorList>
            <person name="de Groot N.N."/>
        </authorList>
    </citation>
    <scope>NUCLEOTIDE SEQUENCE [LARGE SCALE GENOMIC DNA]</scope>
    <source>
        <strain evidence="3 4">47C3B</strain>
    </source>
</reference>
<evidence type="ECO:0000313" key="4">
    <source>
        <dbReference type="Proteomes" id="UP000199072"/>
    </source>
</evidence>
<dbReference type="Proteomes" id="UP000199072">
    <property type="component" value="Unassembled WGS sequence"/>
</dbReference>
<gene>
    <name evidence="3" type="ORF">SAMN05216464_108253</name>
</gene>
<proteinExistence type="predicted"/>
<evidence type="ECO:0000313" key="3">
    <source>
        <dbReference type="EMBL" id="SDE69742.1"/>
    </source>
</evidence>
<organism evidence="3 4">
    <name type="scientific">Mucilaginibacter pineti</name>
    <dbReference type="NCBI Taxonomy" id="1391627"/>
    <lineage>
        <taxon>Bacteria</taxon>
        <taxon>Pseudomonadati</taxon>
        <taxon>Bacteroidota</taxon>
        <taxon>Sphingobacteriia</taxon>
        <taxon>Sphingobacteriales</taxon>
        <taxon>Sphingobacteriaceae</taxon>
        <taxon>Mucilaginibacter</taxon>
    </lineage>
</organism>
<keyword evidence="1" id="KW-0378">Hydrolase</keyword>
<dbReference type="InterPro" id="IPR036380">
    <property type="entry name" value="Isochorismatase-like_sf"/>
</dbReference>
<dbReference type="Pfam" id="PF00857">
    <property type="entry name" value="Isochorismatase"/>
    <property type="match status" value="1"/>
</dbReference>
<dbReference type="OrthoDB" id="9796485at2"/>
<protein>
    <submittedName>
        <fullName evidence="3">Nicotinamidase-related amidase</fullName>
    </submittedName>
</protein>
<dbReference type="RefSeq" id="WP_091151206.1">
    <property type="nucleotide sequence ID" value="NZ_FNAI01000008.1"/>
</dbReference>
<sequence length="189" mass="20238">MITTIDKNTALVLIDLQMMIVQLNVAHPIAGVIAKSAKLVTAFRKAGLPVVLVNVNPIGSAASKTRKDSNPTGGAAPKADWLDITPEIAVEADDIRITKTTWGAFYETALHDELQKRGITQIVLAGVATSIGVESTARQANERGYNIAFASDAVTDLFMDAHINSLKYILPRLGEIGTADEIIAKMNEL</sequence>
<accession>A0A1G7F1L3</accession>
<dbReference type="PANTHER" id="PTHR43540">
    <property type="entry name" value="PEROXYUREIDOACRYLATE/UREIDOACRYLATE AMIDOHYDROLASE-RELATED"/>
    <property type="match status" value="1"/>
</dbReference>
<name>A0A1G7F1L3_9SPHI</name>